<dbReference type="HOGENOM" id="CLU_1581240_0_0_1"/>
<feature type="region of interest" description="Disordered" evidence="1">
    <location>
        <begin position="1"/>
        <end position="54"/>
    </location>
</feature>
<dbReference type="InParanoid" id="M1DLR1"/>
<reference evidence="3" key="1">
    <citation type="journal article" date="2011" name="Nature">
        <title>Genome sequence and analysis of the tuber crop potato.</title>
        <authorList>
            <consortium name="The Potato Genome Sequencing Consortium"/>
        </authorList>
    </citation>
    <scope>NUCLEOTIDE SEQUENCE [LARGE SCALE GENOMIC DNA]</scope>
    <source>
        <strain evidence="3">cv. DM1-3 516 R44</strain>
    </source>
</reference>
<keyword evidence="3" id="KW-1185">Reference proteome</keyword>
<protein>
    <submittedName>
        <fullName evidence="2">Uncharacterized protein</fullName>
    </submittedName>
</protein>
<dbReference type="Gramene" id="PGSC0003DMT400091026">
    <property type="protein sequence ID" value="PGSC0003DMT400091026"/>
    <property type="gene ID" value="PGSC0003DMG400040597"/>
</dbReference>
<accession>M1DLR1</accession>
<feature type="region of interest" description="Disordered" evidence="1">
    <location>
        <begin position="148"/>
        <end position="169"/>
    </location>
</feature>
<dbReference type="PaxDb" id="4113-PGSC0003DMT400091026"/>
<evidence type="ECO:0000313" key="3">
    <source>
        <dbReference type="Proteomes" id="UP000011115"/>
    </source>
</evidence>
<name>M1DLR1_SOLTU</name>
<dbReference type="AlphaFoldDB" id="M1DLR1"/>
<feature type="compositionally biased region" description="Polar residues" evidence="1">
    <location>
        <begin position="159"/>
        <end position="169"/>
    </location>
</feature>
<feature type="compositionally biased region" description="Low complexity" evidence="1">
    <location>
        <begin position="32"/>
        <end position="41"/>
    </location>
</feature>
<evidence type="ECO:0000256" key="1">
    <source>
        <dbReference type="SAM" id="MobiDB-lite"/>
    </source>
</evidence>
<dbReference type="Proteomes" id="UP000011115">
    <property type="component" value="Unassembled WGS sequence"/>
</dbReference>
<evidence type="ECO:0000313" key="2">
    <source>
        <dbReference type="EnsemblPlants" id="PGSC0003DMT400091026"/>
    </source>
</evidence>
<dbReference type="EnsemblPlants" id="PGSC0003DMT400091026">
    <property type="protein sequence ID" value="PGSC0003DMT400091026"/>
    <property type="gene ID" value="PGSC0003DMG400040597"/>
</dbReference>
<reference evidence="2" key="2">
    <citation type="submission" date="2015-06" db="UniProtKB">
        <authorList>
            <consortium name="EnsemblPlants"/>
        </authorList>
    </citation>
    <scope>IDENTIFICATION</scope>
    <source>
        <strain evidence="2">DM1-3 516 R44</strain>
    </source>
</reference>
<feature type="compositionally biased region" description="Basic and acidic residues" evidence="1">
    <location>
        <begin position="43"/>
        <end position="54"/>
    </location>
</feature>
<proteinExistence type="predicted"/>
<organism evidence="2 3">
    <name type="scientific">Solanum tuberosum</name>
    <name type="common">Potato</name>
    <dbReference type="NCBI Taxonomy" id="4113"/>
    <lineage>
        <taxon>Eukaryota</taxon>
        <taxon>Viridiplantae</taxon>
        <taxon>Streptophyta</taxon>
        <taxon>Embryophyta</taxon>
        <taxon>Tracheophyta</taxon>
        <taxon>Spermatophyta</taxon>
        <taxon>Magnoliopsida</taxon>
        <taxon>eudicotyledons</taxon>
        <taxon>Gunneridae</taxon>
        <taxon>Pentapetalae</taxon>
        <taxon>asterids</taxon>
        <taxon>lamiids</taxon>
        <taxon>Solanales</taxon>
        <taxon>Solanaceae</taxon>
        <taxon>Solanoideae</taxon>
        <taxon>Solaneae</taxon>
        <taxon>Solanum</taxon>
    </lineage>
</organism>
<sequence length="169" mass="18768">MAREPPVGLFRPPDQSQSGCYDNSNKTHKESSTNSSNNSVNSRKREVISSAISEKELEETREIISPQRNTLIQGKMVSGIDSPNQELQHTEKSLDSTEPIARIGEATLAKIQTESPEMCLQIRASSQRVHGESTSRDYSPNEDVHLTEISDQMDGRIVGNQNSGKRIFP</sequence>